<dbReference type="STRING" id="94128.A0A2A3ER87"/>
<accession>A0A2A3ER87</accession>
<protein>
    <submittedName>
        <fullName evidence="1">Uncharacterized protein</fullName>
    </submittedName>
</protein>
<gene>
    <name evidence="1" type="ORF">APICC_05744</name>
</gene>
<proteinExistence type="predicted"/>
<evidence type="ECO:0000313" key="1">
    <source>
        <dbReference type="EMBL" id="PBC33782.1"/>
    </source>
</evidence>
<sequence>MLVREQWKLKPRFVKINKKESPNSTPNVHEKQVSSDVSLRYKPKEKIRTKTDASEEKISGWRLNKPLETVSKKTKRIPKRVPATHNFVYEFNPFGNSISISNNATTTKGARNPSNIAQGDLSMKLINDKPSFNNIQTHAVLPKLHPRSDTILGNSEKHENITNYGKNANLPTIKKQETNVEERLIKNRSAKHKHVNDIDREVEKVKSDWRALRTDGGWTQNKNYKNVRTRKLYDTLERMTLEIDKIQKLYLNPKSNQYLQRGEIKSELSFDEKAGKIKHMLFPKENKKIVDDKINNIPNDTLKNNSLEIISSKDVCNKKIEKKSLSSNTQIRNTKSGTKLNNNLRLNKRNTGTNSSINLKKINSDIEQYLDKYINDIEKNSVSKKELEVKELDIPTDDIANMLKKLNINSFDLYDIDNSEDFPQDNFPQQEKLKSIKKENSIQTTSLDQKIESTKIKEVTTKILSPKEDNPSTQYNNKINNDSSIQTKNMYKDNAFIEMGLHALNNNYPRNALCHVLQSEYLKKDTSLKPM</sequence>
<dbReference type="AlphaFoldDB" id="A0A2A3ER87"/>
<name>A0A2A3ER87_APICC</name>
<organism evidence="1 2">
    <name type="scientific">Apis cerana cerana</name>
    <name type="common">Oriental honeybee</name>
    <dbReference type="NCBI Taxonomy" id="94128"/>
    <lineage>
        <taxon>Eukaryota</taxon>
        <taxon>Metazoa</taxon>
        <taxon>Ecdysozoa</taxon>
        <taxon>Arthropoda</taxon>
        <taxon>Hexapoda</taxon>
        <taxon>Insecta</taxon>
        <taxon>Pterygota</taxon>
        <taxon>Neoptera</taxon>
        <taxon>Endopterygota</taxon>
        <taxon>Hymenoptera</taxon>
        <taxon>Apocrita</taxon>
        <taxon>Aculeata</taxon>
        <taxon>Apoidea</taxon>
        <taxon>Anthophila</taxon>
        <taxon>Apidae</taxon>
        <taxon>Apis</taxon>
    </lineage>
</organism>
<dbReference type="EMBL" id="KZ288195">
    <property type="protein sequence ID" value="PBC33782.1"/>
    <property type="molecule type" value="Genomic_DNA"/>
</dbReference>
<dbReference type="OrthoDB" id="7542921at2759"/>
<keyword evidence="2" id="KW-1185">Reference proteome</keyword>
<reference evidence="1 2" key="1">
    <citation type="submission" date="2014-07" db="EMBL/GenBank/DDBJ databases">
        <title>Genomic and transcriptomic analysis on Apis cerana provide comprehensive insights into honey bee biology.</title>
        <authorList>
            <person name="Diao Q."/>
            <person name="Sun L."/>
            <person name="Zheng H."/>
            <person name="Zheng H."/>
            <person name="Xu S."/>
            <person name="Wang S."/>
            <person name="Zeng Z."/>
            <person name="Hu F."/>
            <person name="Su S."/>
            <person name="Wu J."/>
        </authorList>
    </citation>
    <scope>NUCLEOTIDE SEQUENCE [LARGE SCALE GENOMIC DNA]</scope>
    <source>
        <tissue evidence="1">Pupae without intestine</tissue>
    </source>
</reference>
<dbReference type="Proteomes" id="UP000242457">
    <property type="component" value="Unassembled WGS sequence"/>
</dbReference>
<evidence type="ECO:0000313" key="2">
    <source>
        <dbReference type="Proteomes" id="UP000242457"/>
    </source>
</evidence>